<proteinExistence type="predicted"/>
<accession>A0A0G4PBN7</accession>
<organism evidence="1 2">
    <name type="scientific">Penicillium camemberti (strain FM 013)</name>
    <dbReference type="NCBI Taxonomy" id="1429867"/>
    <lineage>
        <taxon>Eukaryota</taxon>
        <taxon>Fungi</taxon>
        <taxon>Dikarya</taxon>
        <taxon>Ascomycota</taxon>
        <taxon>Pezizomycotina</taxon>
        <taxon>Eurotiomycetes</taxon>
        <taxon>Eurotiomycetidae</taxon>
        <taxon>Eurotiales</taxon>
        <taxon>Aspergillaceae</taxon>
        <taxon>Penicillium</taxon>
    </lineage>
</organism>
<dbReference type="Proteomes" id="UP000053732">
    <property type="component" value="Unassembled WGS sequence"/>
</dbReference>
<sequence length="50" mass="5446">MLGVKVQQVPLHNAVNTPAFSTTSTTTNKPTTANALLSNPIMRYNNLFNN</sequence>
<dbReference type="EMBL" id="HG793143">
    <property type="protein sequence ID" value="CRL23731.1"/>
    <property type="molecule type" value="Genomic_DNA"/>
</dbReference>
<protein>
    <submittedName>
        <fullName evidence="1">Str. FM013</fullName>
    </submittedName>
</protein>
<gene>
    <name evidence="1" type="ORF">PCAMFM013_S010g000169</name>
</gene>
<name>A0A0G4PBN7_PENC3</name>
<keyword evidence="2" id="KW-1185">Reference proteome</keyword>
<reference evidence="1 2" key="1">
    <citation type="journal article" date="2014" name="Nat. Commun.">
        <title>Multiple recent horizontal transfers of a large genomic region in cheese making fungi.</title>
        <authorList>
            <person name="Cheeseman K."/>
            <person name="Ropars J."/>
            <person name="Renault P."/>
            <person name="Dupont J."/>
            <person name="Gouzy J."/>
            <person name="Branca A."/>
            <person name="Abraham A.L."/>
            <person name="Ceppi M."/>
            <person name="Conseiller E."/>
            <person name="Debuchy R."/>
            <person name="Malagnac F."/>
            <person name="Goarin A."/>
            <person name="Silar P."/>
            <person name="Lacoste S."/>
            <person name="Sallet E."/>
            <person name="Bensimon A."/>
            <person name="Giraud T."/>
            <person name="Brygoo Y."/>
        </authorList>
    </citation>
    <scope>NUCLEOTIDE SEQUENCE [LARGE SCALE GENOMIC DNA]</scope>
    <source>
        <strain evidence="2">FM 013</strain>
    </source>
</reference>
<dbReference type="AlphaFoldDB" id="A0A0G4PBN7"/>
<evidence type="ECO:0000313" key="2">
    <source>
        <dbReference type="Proteomes" id="UP000053732"/>
    </source>
</evidence>
<evidence type="ECO:0000313" key="1">
    <source>
        <dbReference type="EMBL" id="CRL23731.1"/>
    </source>
</evidence>